<dbReference type="InterPro" id="IPR003004">
    <property type="entry name" value="GspF/PilC"/>
</dbReference>
<dbReference type="Pfam" id="PF00482">
    <property type="entry name" value="T2SSF"/>
    <property type="match status" value="2"/>
</dbReference>
<dbReference type="InterPro" id="IPR042094">
    <property type="entry name" value="T2SS_GspF_sf"/>
</dbReference>
<dbReference type="HOGENOM" id="CLU_035032_2_2_7"/>
<name>E4TX38_SULKY</name>
<keyword evidence="5 7" id="KW-1133">Transmembrane helix</keyword>
<evidence type="ECO:0000256" key="7">
    <source>
        <dbReference type="SAM" id="Phobius"/>
    </source>
</evidence>
<organism evidence="9 10">
    <name type="scientific">Sulfuricurvum kujiense (strain ATCC BAA-921 / DSM 16994 / JCM 11577 / YK-1)</name>
    <dbReference type="NCBI Taxonomy" id="709032"/>
    <lineage>
        <taxon>Bacteria</taxon>
        <taxon>Pseudomonadati</taxon>
        <taxon>Campylobacterota</taxon>
        <taxon>Epsilonproteobacteria</taxon>
        <taxon>Campylobacterales</taxon>
        <taxon>Sulfurimonadaceae</taxon>
        <taxon>Sulfuricurvum</taxon>
    </lineage>
</organism>
<evidence type="ECO:0000256" key="5">
    <source>
        <dbReference type="ARBA" id="ARBA00022989"/>
    </source>
</evidence>
<evidence type="ECO:0000256" key="3">
    <source>
        <dbReference type="ARBA" id="ARBA00022475"/>
    </source>
</evidence>
<accession>E4TX38</accession>
<dbReference type="InterPro" id="IPR018076">
    <property type="entry name" value="T2SS_GspF_dom"/>
</dbReference>
<dbReference type="PRINTS" id="PR00812">
    <property type="entry name" value="BCTERIALGSPF"/>
</dbReference>
<gene>
    <name evidence="9" type="ordered locus">Sulku_2244</name>
</gene>
<evidence type="ECO:0000313" key="9">
    <source>
        <dbReference type="EMBL" id="ADR34904.1"/>
    </source>
</evidence>
<keyword evidence="4 7" id="KW-0812">Transmembrane</keyword>
<dbReference type="Gene3D" id="1.20.81.30">
    <property type="entry name" value="Type II secretion system (T2SS), domain F"/>
    <property type="match status" value="2"/>
</dbReference>
<reference evidence="9 10" key="1">
    <citation type="journal article" date="2012" name="Stand. Genomic Sci.">
        <title>Complete genome sequence of the sulfur compounds oxidizing chemolithoautotroph Sulfuricurvum kujiense type strain (YK-1(T)).</title>
        <authorList>
            <person name="Han C."/>
            <person name="Kotsyurbenko O."/>
            <person name="Chertkov O."/>
            <person name="Held B."/>
            <person name="Lapidus A."/>
            <person name="Nolan M."/>
            <person name="Lucas S."/>
            <person name="Hammon N."/>
            <person name="Deshpande S."/>
            <person name="Cheng J.F."/>
            <person name="Tapia R."/>
            <person name="Goodwin L.A."/>
            <person name="Pitluck S."/>
            <person name="Liolios K."/>
            <person name="Pagani I."/>
            <person name="Ivanova N."/>
            <person name="Mavromatis K."/>
            <person name="Mikhailova N."/>
            <person name="Pati A."/>
            <person name="Chen A."/>
            <person name="Palaniappan K."/>
            <person name="Land M."/>
            <person name="Hauser L."/>
            <person name="Chang Y.J."/>
            <person name="Jeffries C.D."/>
            <person name="Brambilla E.M."/>
            <person name="Rohde M."/>
            <person name="Spring S."/>
            <person name="Sikorski J."/>
            <person name="Goker M."/>
            <person name="Woyke T."/>
            <person name="Bristow J."/>
            <person name="Eisen J.A."/>
            <person name="Markowitz V."/>
            <person name="Hugenholtz P."/>
            <person name="Kyrpides N.C."/>
            <person name="Klenk H.P."/>
            <person name="Detter J.C."/>
        </authorList>
    </citation>
    <scope>NUCLEOTIDE SEQUENCE [LARGE SCALE GENOMIC DNA]</scope>
    <source>
        <strain evidence="10">ATCC BAA-921 / DSM 16994 / JCM 11577 / YK-1</strain>
    </source>
</reference>
<dbReference type="RefSeq" id="WP_013461101.1">
    <property type="nucleotide sequence ID" value="NC_014762.1"/>
</dbReference>
<sequence>MKFFRIRYKIGKKKFSTAIEAINKIEALKKFRDQKLGVPQSIHEISEPLTFKYERYKNYFTDPIKNNRVKDEPYIAFLDQLSVMLDAGMPINICLADTVDNTEDPMLHAIFSEVLSNIESGQSLSFALSKYQTQLGKLTLSMFELGEQTGTLNIAIAKLSTIFQQIHNNRQMLKKATRYPLFIIIAMSIAFIIVITFIVPQFQTFFEQSGLELPFPTKILLWTEHAIRIYGPYILGLAVILSGLFNYAYSKIPSLRLKTDRYLLKVYIIGKVTHYAMIGRFIYLFDVLSEAGIPMNISLEIALGVVENSYMKQELEKIAAAIEDGRSLAQGFSETGLFEGMVIQMVKAGESSGSLGKMLEKINQVYANRYSYIVDNISVMIEPVLITAIAGFVLILALGIFLPMWSMVELAG</sequence>
<comment type="subcellular location">
    <subcellularLocation>
        <location evidence="1">Cell membrane</location>
        <topology evidence="1">Multi-pass membrane protein</topology>
    </subcellularLocation>
</comment>
<dbReference type="PANTHER" id="PTHR30012:SF0">
    <property type="entry name" value="TYPE II SECRETION SYSTEM PROTEIN F-RELATED"/>
    <property type="match status" value="1"/>
</dbReference>
<protein>
    <submittedName>
        <fullName evidence="9">Type II secretion system F domain</fullName>
    </submittedName>
</protein>
<evidence type="ECO:0000256" key="6">
    <source>
        <dbReference type="ARBA" id="ARBA00023136"/>
    </source>
</evidence>
<feature type="transmembrane region" description="Helical" evidence="7">
    <location>
        <begin position="262"/>
        <end position="285"/>
    </location>
</feature>
<dbReference type="KEGG" id="sku:Sulku_2244"/>
<comment type="similarity">
    <text evidence="2">Belongs to the GSP F family.</text>
</comment>
<dbReference type="eggNOG" id="COG1459">
    <property type="taxonomic scope" value="Bacteria"/>
</dbReference>
<dbReference type="EMBL" id="CP002355">
    <property type="protein sequence ID" value="ADR34904.1"/>
    <property type="molecule type" value="Genomic_DNA"/>
</dbReference>
<evidence type="ECO:0000313" key="10">
    <source>
        <dbReference type="Proteomes" id="UP000008721"/>
    </source>
</evidence>
<proteinExistence type="inferred from homology"/>
<feature type="transmembrane region" description="Helical" evidence="7">
    <location>
        <begin position="384"/>
        <end position="405"/>
    </location>
</feature>
<dbReference type="AlphaFoldDB" id="E4TX38"/>
<dbReference type="OrthoDB" id="9805682at2"/>
<keyword evidence="3" id="KW-1003">Cell membrane</keyword>
<dbReference type="Proteomes" id="UP000008721">
    <property type="component" value="Chromosome"/>
</dbReference>
<evidence type="ECO:0000256" key="2">
    <source>
        <dbReference type="ARBA" id="ARBA00005745"/>
    </source>
</evidence>
<feature type="domain" description="Type II secretion system protein GspF" evidence="8">
    <location>
        <begin position="77"/>
        <end position="200"/>
    </location>
</feature>
<dbReference type="PANTHER" id="PTHR30012">
    <property type="entry name" value="GENERAL SECRETION PATHWAY PROTEIN"/>
    <property type="match status" value="1"/>
</dbReference>
<feature type="transmembrane region" description="Helical" evidence="7">
    <location>
        <begin position="179"/>
        <end position="199"/>
    </location>
</feature>
<dbReference type="GO" id="GO:0005886">
    <property type="term" value="C:plasma membrane"/>
    <property type="evidence" value="ECO:0007669"/>
    <property type="project" value="UniProtKB-SubCell"/>
</dbReference>
<keyword evidence="10" id="KW-1185">Reference proteome</keyword>
<evidence type="ECO:0000256" key="4">
    <source>
        <dbReference type="ARBA" id="ARBA00022692"/>
    </source>
</evidence>
<dbReference type="STRING" id="709032.Sulku_2244"/>
<feature type="domain" description="Type II secretion system protein GspF" evidence="8">
    <location>
        <begin position="287"/>
        <end position="403"/>
    </location>
</feature>
<evidence type="ECO:0000259" key="8">
    <source>
        <dbReference type="Pfam" id="PF00482"/>
    </source>
</evidence>
<evidence type="ECO:0000256" key="1">
    <source>
        <dbReference type="ARBA" id="ARBA00004651"/>
    </source>
</evidence>
<keyword evidence="6 7" id="KW-0472">Membrane</keyword>
<feature type="transmembrane region" description="Helical" evidence="7">
    <location>
        <begin position="230"/>
        <end position="250"/>
    </location>
</feature>